<dbReference type="PANTHER" id="PTHR11006:SF10">
    <property type="entry name" value="HISTONE-ARGININE METHYLTRANSFERASE CARMER-RELATED"/>
    <property type="match status" value="1"/>
</dbReference>
<organism evidence="8 9">
    <name type="scientific">Protopolystoma xenopodis</name>
    <dbReference type="NCBI Taxonomy" id="117903"/>
    <lineage>
        <taxon>Eukaryota</taxon>
        <taxon>Metazoa</taxon>
        <taxon>Spiralia</taxon>
        <taxon>Lophotrochozoa</taxon>
        <taxon>Platyhelminthes</taxon>
        <taxon>Monogenea</taxon>
        <taxon>Polyopisthocotylea</taxon>
        <taxon>Polystomatidea</taxon>
        <taxon>Polystomatidae</taxon>
        <taxon>Protopolystoma</taxon>
    </lineage>
</organism>
<dbReference type="AlphaFoldDB" id="A0A3S5ABP4"/>
<protein>
    <recommendedName>
        <fullName evidence="1">type I protein arginine methyltransferase</fullName>
        <ecNumber evidence="1">2.1.1.319</ecNumber>
    </recommendedName>
</protein>
<dbReference type="GO" id="GO:0070611">
    <property type="term" value="F:histone H3R2 methyltransferase activity"/>
    <property type="evidence" value="ECO:0007669"/>
    <property type="project" value="TreeGrafter"/>
</dbReference>
<keyword evidence="2 6" id="KW-0949">S-adenosyl-L-methionine</keyword>
<dbReference type="InterPro" id="IPR025799">
    <property type="entry name" value="Arg_MeTrfase"/>
</dbReference>
<evidence type="ECO:0000256" key="4">
    <source>
        <dbReference type="ARBA" id="ARBA00023163"/>
    </source>
</evidence>
<dbReference type="Gene3D" id="3.40.50.150">
    <property type="entry name" value="Vaccinia Virus protein VP39"/>
    <property type="match status" value="1"/>
</dbReference>
<dbReference type="Pfam" id="PF06325">
    <property type="entry name" value="PrmA"/>
    <property type="match status" value="1"/>
</dbReference>
<keyword evidence="3" id="KW-0805">Transcription regulation</keyword>
<keyword evidence="9" id="KW-1185">Reference proteome</keyword>
<dbReference type="EC" id="2.1.1.319" evidence="1"/>
<comment type="catalytic activity">
    <reaction evidence="5">
        <text>L-arginyl-[protein] + 2 S-adenosyl-L-methionine = N(omega),N(omega)-dimethyl-L-arginyl-[protein] + 2 S-adenosyl-L-homocysteine + 2 H(+)</text>
        <dbReference type="Rhea" id="RHEA:48096"/>
        <dbReference type="Rhea" id="RHEA-COMP:10532"/>
        <dbReference type="Rhea" id="RHEA-COMP:11991"/>
        <dbReference type="ChEBI" id="CHEBI:15378"/>
        <dbReference type="ChEBI" id="CHEBI:29965"/>
        <dbReference type="ChEBI" id="CHEBI:57856"/>
        <dbReference type="ChEBI" id="CHEBI:59789"/>
        <dbReference type="ChEBI" id="CHEBI:61897"/>
        <dbReference type="EC" id="2.1.1.319"/>
    </reaction>
</comment>
<dbReference type="Proteomes" id="UP000784294">
    <property type="component" value="Unassembled WGS sequence"/>
</dbReference>
<dbReference type="CDD" id="cd02440">
    <property type="entry name" value="AdoMet_MTases"/>
    <property type="match status" value="1"/>
</dbReference>
<feature type="region of interest" description="Disordered" evidence="7">
    <location>
        <begin position="217"/>
        <end position="261"/>
    </location>
</feature>
<dbReference type="GO" id="GO:0032259">
    <property type="term" value="P:methylation"/>
    <property type="evidence" value="ECO:0007669"/>
    <property type="project" value="UniProtKB-KW"/>
</dbReference>
<sequence>MMQDYIRTSTYQRAILANSIVDFRDKVVLDVGAGSGILSFFAVQAGARRVYAVEASSMARHCSVLVQANKMAGRIVVINGKIEEIELPEPVDVIISEPMGYMLYNERMLESYVHARKFFAPRHLRAGIQQSKHYEAPAFDETEEFYEENDKEDVDELEADDADAVSNSVEEECQDCTEKSIVGMSNHPKISLESYPAEPNKQETDTLRNRMSLQTEAGDEMLLEDRDSETPYKSSPTAERMSMERAEPDEMSPLPGDDTNGNCDNESNVKEHENVSNNNNCQGVEITGILPDKRAKIKTRPCSEQISFNMDSHLTVRSDEVRAAERKIDESEEPIKPIQSSEAPHKLLSGSRRNRHSKRKHRQNKFFEALQKPGLMFPTVAHLYVAPFSDEALFAEQQTKANFWYQQCFHGMDLSSLRQAALNEYFMQPVVDTFDIGICPAMPCVHKVDFRTVHEQDLAVIDIPLRFQIKTCSTVSLSALNIDLFRLHDNFNIVKYVFNLFLYGSMVLLFL</sequence>
<keyword evidence="6" id="KW-0489">Methyltransferase</keyword>
<accession>A0A3S5ABP4</accession>
<proteinExistence type="predicted"/>
<gene>
    <name evidence="8" type="ORF">PXEA_LOCUS5590</name>
</gene>
<keyword evidence="6" id="KW-0808">Transferase</keyword>
<dbReference type="PANTHER" id="PTHR11006">
    <property type="entry name" value="PROTEIN ARGININE N-METHYLTRANSFERASE"/>
    <property type="match status" value="1"/>
</dbReference>
<dbReference type="InterPro" id="IPR029063">
    <property type="entry name" value="SAM-dependent_MTases_sf"/>
</dbReference>
<evidence type="ECO:0000256" key="1">
    <source>
        <dbReference type="ARBA" id="ARBA00011925"/>
    </source>
</evidence>
<name>A0A3S5ABP4_9PLAT</name>
<dbReference type="Gene3D" id="2.70.160.11">
    <property type="entry name" value="Hnrnp arginine n-methyltransferase1"/>
    <property type="match status" value="1"/>
</dbReference>
<evidence type="ECO:0000256" key="3">
    <source>
        <dbReference type="ARBA" id="ARBA00023015"/>
    </source>
</evidence>
<evidence type="ECO:0000313" key="9">
    <source>
        <dbReference type="Proteomes" id="UP000784294"/>
    </source>
</evidence>
<evidence type="ECO:0000256" key="2">
    <source>
        <dbReference type="ARBA" id="ARBA00022691"/>
    </source>
</evidence>
<dbReference type="PROSITE" id="PS51678">
    <property type="entry name" value="SAM_MT_PRMT"/>
    <property type="match status" value="1"/>
</dbReference>
<reference evidence="8" key="1">
    <citation type="submission" date="2018-11" db="EMBL/GenBank/DDBJ databases">
        <authorList>
            <consortium name="Pathogen Informatics"/>
        </authorList>
    </citation>
    <scope>NUCLEOTIDE SEQUENCE</scope>
</reference>
<keyword evidence="4" id="KW-0804">Transcription</keyword>
<dbReference type="EMBL" id="CAAALY010013939">
    <property type="protein sequence ID" value="VEL12150.1"/>
    <property type="molecule type" value="Genomic_DNA"/>
</dbReference>
<feature type="region of interest" description="Disordered" evidence="7">
    <location>
        <begin position="327"/>
        <end position="360"/>
    </location>
</feature>
<dbReference type="OrthoDB" id="7848332at2759"/>
<evidence type="ECO:0000256" key="7">
    <source>
        <dbReference type="SAM" id="MobiDB-lite"/>
    </source>
</evidence>
<dbReference type="GO" id="GO:0035242">
    <property type="term" value="F:protein-arginine omega-N asymmetric methyltransferase activity"/>
    <property type="evidence" value="ECO:0007669"/>
    <property type="project" value="UniProtKB-EC"/>
</dbReference>
<evidence type="ECO:0000256" key="6">
    <source>
        <dbReference type="PROSITE-ProRule" id="PRU01015"/>
    </source>
</evidence>
<evidence type="ECO:0000256" key="5">
    <source>
        <dbReference type="ARBA" id="ARBA00049086"/>
    </source>
</evidence>
<comment type="caution">
    <text evidence="8">The sequence shown here is derived from an EMBL/GenBank/DDBJ whole genome shotgun (WGS) entry which is preliminary data.</text>
</comment>
<dbReference type="SUPFAM" id="SSF53335">
    <property type="entry name" value="S-adenosyl-L-methionine-dependent methyltransferases"/>
    <property type="match status" value="1"/>
</dbReference>
<evidence type="ECO:0000313" key="8">
    <source>
        <dbReference type="EMBL" id="VEL12150.1"/>
    </source>
</evidence>